<sequence length="684" mass="77461">MDNQTAIAVQSLLESQTIVDAPSGSAQAEEEEEDVFQCGKCKKQFNSLSTFVSHKQTRCMVGKSSAAAATATVAVVTQNTATLPTLSLVTSDPQTMKQVLPNFSSIPHSPLTQTFGQNMVLSDELSIALSAVSFLIIKLPPFSFYVAERRLETIQVVSEPPAVTSQPGNTINLGNQGGNLVAIIHERVGNTAAAPPTLATNQNALPQPPTIKKLRCHYCDKAFVKNFDLQQHVRSHTGEKPFQCIVCGRAFAQKSNVKKHMATHKVWPAGLSKSLPDQPPPEVPSESTEKDTAETPDDAVPPVPQKFESEGDKMATGGVAPLITVDNTFICQYCGVKFKTYFLLKSHMVKHKSEQVYKCILRECSLTFKELDSFLEHTKTHEHEMSYRCHMCNKVFPSLYDLGVHQYSHSLYPNQGPKASPRHFRCMKCGVKYASPEALVHHLETETHHYECPHCQKVFTCERYLRRHLPIHVSVGIYECEVCYKRFKTENYLKVHSVTHTDEKPFACELCEAAFNRRDKLNRHMSTHDVNKKYKCPFKAHTGCNKEFNRADKLKAHIITHSGLRPFKCDMCPKYFTRRSNLTEHRRIHQDRYRYVCNSCGRKFQRSQFLLRHQCRVKEKKADEENNTDKESTATPATEQGDEQVKGQGEEEAMNTEDVDDPTKTPYLRNRRKIIKPKKRLITS</sequence>
<dbReference type="EMBL" id="AMQN01018694">
    <property type="status" value="NOT_ANNOTATED_CDS"/>
    <property type="molecule type" value="Genomic_DNA"/>
</dbReference>
<feature type="domain" description="C2H2-type" evidence="12">
    <location>
        <begin position="242"/>
        <end position="264"/>
    </location>
</feature>
<keyword evidence="3" id="KW-0677">Repeat</keyword>
<dbReference type="GO" id="GO:0005634">
    <property type="term" value="C:nucleus"/>
    <property type="evidence" value="ECO:0007669"/>
    <property type="project" value="UniProtKB-SubCell"/>
</dbReference>
<feature type="domain" description="C2H2-type" evidence="12">
    <location>
        <begin position="214"/>
        <end position="241"/>
    </location>
</feature>
<dbReference type="FunFam" id="3.30.160.60:FF:000446">
    <property type="entry name" value="Zinc finger protein"/>
    <property type="match status" value="1"/>
</dbReference>
<dbReference type="Pfam" id="PF13912">
    <property type="entry name" value="zf-C2H2_6"/>
    <property type="match status" value="1"/>
</dbReference>
<evidence type="ECO:0000256" key="3">
    <source>
        <dbReference type="ARBA" id="ARBA00022737"/>
    </source>
</evidence>
<feature type="domain" description="C2H2-type" evidence="12">
    <location>
        <begin position="450"/>
        <end position="472"/>
    </location>
</feature>
<keyword evidence="4 10" id="KW-0863">Zinc-finger</keyword>
<keyword evidence="8" id="KW-0804">Transcription</keyword>
<feature type="domain" description="C2H2-type" evidence="12">
    <location>
        <begin position="478"/>
        <end position="505"/>
    </location>
</feature>
<keyword evidence="6" id="KW-0805">Transcription regulation</keyword>
<feature type="domain" description="C2H2-type" evidence="12">
    <location>
        <begin position="329"/>
        <end position="356"/>
    </location>
</feature>
<accession>R7VEJ6</accession>
<dbReference type="Pfam" id="PF12874">
    <property type="entry name" value="zf-met"/>
    <property type="match status" value="1"/>
</dbReference>
<evidence type="ECO:0000256" key="9">
    <source>
        <dbReference type="ARBA" id="ARBA00023242"/>
    </source>
</evidence>
<organism evidence="13">
    <name type="scientific">Capitella teleta</name>
    <name type="common">Polychaete worm</name>
    <dbReference type="NCBI Taxonomy" id="283909"/>
    <lineage>
        <taxon>Eukaryota</taxon>
        <taxon>Metazoa</taxon>
        <taxon>Spiralia</taxon>
        <taxon>Lophotrochozoa</taxon>
        <taxon>Annelida</taxon>
        <taxon>Polychaeta</taxon>
        <taxon>Sedentaria</taxon>
        <taxon>Scolecida</taxon>
        <taxon>Capitellidae</taxon>
        <taxon>Capitella</taxon>
    </lineage>
</organism>
<feature type="region of interest" description="Disordered" evidence="11">
    <location>
        <begin position="620"/>
        <end position="684"/>
    </location>
</feature>
<dbReference type="SMART" id="SM00355">
    <property type="entry name" value="ZnF_C2H2"/>
    <property type="match status" value="13"/>
</dbReference>
<evidence type="ECO:0000256" key="4">
    <source>
        <dbReference type="ARBA" id="ARBA00022771"/>
    </source>
</evidence>
<feature type="compositionally biased region" description="Basic residues" evidence="11">
    <location>
        <begin position="669"/>
        <end position="684"/>
    </location>
</feature>
<evidence type="ECO:0000256" key="1">
    <source>
        <dbReference type="ARBA" id="ARBA00004123"/>
    </source>
</evidence>
<gene>
    <name evidence="13" type="ORF">CAPTEDRAFT_154598</name>
</gene>
<evidence type="ECO:0000313" key="15">
    <source>
        <dbReference type="Proteomes" id="UP000014760"/>
    </source>
</evidence>
<protein>
    <recommendedName>
        <fullName evidence="12">C2H2-type domain-containing protein</fullName>
    </recommendedName>
</protein>
<feature type="domain" description="C2H2-type" evidence="12">
    <location>
        <begin position="506"/>
        <end position="533"/>
    </location>
</feature>
<dbReference type="PROSITE" id="PS00028">
    <property type="entry name" value="ZINC_FINGER_C2H2_1"/>
    <property type="match status" value="9"/>
</dbReference>
<feature type="domain" description="C2H2-type" evidence="12">
    <location>
        <begin position="567"/>
        <end position="594"/>
    </location>
</feature>
<evidence type="ECO:0000256" key="2">
    <source>
        <dbReference type="ARBA" id="ARBA00022723"/>
    </source>
</evidence>
<dbReference type="InterPro" id="IPR050752">
    <property type="entry name" value="C2H2-ZF_domain"/>
</dbReference>
<dbReference type="EMBL" id="AMQN01018695">
    <property type="status" value="NOT_ANNOTATED_CDS"/>
    <property type="molecule type" value="Genomic_DNA"/>
</dbReference>
<reference evidence="15" key="1">
    <citation type="submission" date="2012-12" db="EMBL/GenBank/DDBJ databases">
        <authorList>
            <person name="Hellsten U."/>
            <person name="Grimwood J."/>
            <person name="Chapman J.A."/>
            <person name="Shapiro H."/>
            <person name="Aerts A."/>
            <person name="Otillar R.P."/>
            <person name="Terry A.Y."/>
            <person name="Boore J.L."/>
            <person name="Simakov O."/>
            <person name="Marletaz F."/>
            <person name="Cho S.-J."/>
            <person name="Edsinger-Gonzales E."/>
            <person name="Havlak P."/>
            <person name="Kuo D.-H."/>
            <person name="Larsson T."/>
            <person name="Lv J."/>
            <person name="Arendt D."/>
            <person name="Savage R."/>
            <person name="Osoegawa K."/>
            <person name="de Jong P."/>
            <person name="Lindberg D.R."/>
            <person name="Seaver E.C."/>
            <person name="Weisblat D.A."/>
            <person name="Putnam N.H."/>
            <person name="Grigoriev I.V."/>
            <person name="Rokhsar D.S."/>
        </authorList>
    </citation>
    <scope>NUCLEOTIDE SEQUENCE</scope>
    <source>
        <strain evidence="15">I ESC-2004</strain>
    </source>
</reference>
<dbReference type="OrthoDB" id="10064525at2759"/>
<evidence type="ECO:0000256" key="10">
    <source>
        <dbReference type="PROSITE-ProRule" id="PRU00042"/>
    </source>
</evidence>
<dbReference type="EMBL" id="KB294761">
    <property type="protein sequence ID" value="ELU14100.1"/>
    <property type="molecule type" value="Genomic_DNA"/>
</dbReference>
<dbReference type="InterPro" id="IPR036236">
    <property type="entry name" value="Znf_C2H2_sf"/>
</dbReference>
<feature type="domain" description="C2H2-type" evidence="12">
    <location>
        <begin position="595"/>
        <end position="614"/>
    </location>
</feature>
<evidence type="ECO:0000259" key="12">
    <source>
        <dbReference type="PROSITE" id="PS50157"/>
    </source>
</evidence>
<dbReference type="Gene3D" id="3.30.160.60">
    <property type="entry name" value="Classic Zinc Finger"/>
    <property type="match status" value="8"/>
</dbReference>
<dbReference type="PANTHER" id="PTHR24384">
    <property type="entry name" value="FINGER PUTATIVE TRANSCRIPTION FACTOR FAMILY-RELATED"/>
    <property type="match status" value="1"/>
</dbReference>
<evidence type="ECO:0000256" key="5">
    <source>
        <dbReference type="ARBA" id="ARBA00022833"/>
    </source>
</evidence>
<keyword evidence="9" id="KW-0539">Nucleus</keyword>
<feature type="region of interest" description="Disordered" evidence="11">
    <location>
        <begin position="268"/>
        <end position="311"/>
    </location>
</feature>
<dbReference type="OMA" id="DGPCAML"/>
<keyword evidence="7" id="KW-0238">DNA-binding</keyword>
<dbReference type="PANTHER" id="PTHR24384:SF189">
    <property type="entry name" value="C2H2-TYPE DOMAIN-CONTAINING PROTEIN-RELATED"/>
    <property type="match status" value="1"/>
</dbReference>
<reference evidence="14" key="3">
    <citation type="submission" date="2015-06" db="UniProtKB">
        <authorList>
            <consortium name="EnsemblMetazoa"/>
        </authorList>
    </citation>
    <scope>IDENTIFICATION</scope>
</reference>
<dbReference type="GO" id="GO:0000981">
    <property type="term" value="F:DNA-binding transcription factor activity, RNA polymerase II-specific"/>
    <property type="evidence" value="ECO:0007669"/>
    <property type="project" value="TreeGrafter"/>
</dbReference>
<evidence type="ECO:0000256" key="11">
    <source>
        <dbReference type="SAM" id="MobiDB-lite"/>
    </source>
</evidence>
<dbReference type="STRING" id="283909.R7VEJ6"/>
<evidence type="ECO:0000313" key="13">
    <source>
        <dbReference type="EMBL" id="ELU14100.1"/>
    </source>
</evidence>
<proteinExistence type="predicted"/>
<dbReference type="FunFam" id="3.30.160.60:FF:002343">
    <property type="entry name" value="Zinc finger protein 33A"/>
    <property type="match status" value="1"/>
</dbReference>
<dbReference type="InterPro" id="IPR013087">
    <property type="entry name" value="Znf_C2H2_type"/>
</dbReference>
<feature type="compositionally biased region" description="Acidic residues" evidence="11">
    <location>
        <begin position="650"/>
        <end position="660"/>
    </location>
</feature>
<dbReference type="HOGENOM" id="CLU_013403_0_0_1"/>
<dbReference type="Proteomes" id="UP000014760">
    <property type="component" value="Unassembled WGS sequence"/>
</dbReference>
<feature type="domain" description="C2H2-type" evidence="12">
    <location>
        <begin position="387"/>
        <end position="410"/>
    </location>
</feature>
<keyword evidence="5" id="KW-0862">Zinc</keyword>
<keyword evidence="15" id="KW-1185">Reference proteome</keyword>
<name>R7VEJ6_CAPTE</name>
<feature type="compositionally biased region" description="Basic and acidic residues" evidence="11">
    <location>
        <begin position="620"/>
        <end position="632"/>
    </location>
</feature>
<evidence type="ECO:0000256" key="6">
    <source>
        <dbReference type="ARBA" id="ARBA00023015"/>
    </source>
</evidence>
<evidence type="ECO:0000313" key="14">
    <source>
        <dbReference type="EnsemblMetazoa" id="CapteP154598"/>
    </source>
</evidence>
<dbReference type="SUPFAM" id="SSF57667">
    <property type="entry name" value="beta-beta-alpha zinc fingers"/>
    <property type="match status" value="6"/>
</dbReference>
<evidence type="ECO:0000256" key="8">
    <source>
        <dbReference type="ARBA" id="ARBA00023163"/>
    </source>
</evidence>
<dbReference type="FunFam" id="3.30.160.60:FF:000679">
    <property type="entry name" value="Zinc finger protein 341"/>
    <property type="match status" value="1"/>
</dbReference>
<feature type="domain" description="C2H2-type" evidence="12">
    <location>
        <begin position="36"/>
        <end position="65"/>
    </location>
</feature>
<evidence type="ECO:0000256" key="7">
    <source>
        <dbReference type="ARBA" id="ARBA00023125"/>
    </source>
</evidence>
<dbReference type="PROSITE" id="PS50157">
    <property type="entry name" value="ZINC_FINGER_C2H2_2"/>
    <property type="match status" value="13"/>
</dbReference>
<feature type="domain" description="C2H2-type" evidence="12">
    <location>
        <begin position="534"/>
        <end position="566"/>
    </location>
</feature>
<dbReference type="GO" id="GO:0000978">
    <property type="term" value="F:RNA polymerase II cis-regulatory region sequence-specific DNA binding"/>
    <property type="evidence" value="ECO:0007669"/>
    <property type="project" value="TreeGrafter"/>
</dbReference>
<dbReference type="EnsemblMetazoa" id="CapteT154598">
    <property type="protein sequence ID" value="CapteP154598"/>
    <property type="gene ID" value="CapteG154598"/>
</dbReference>
<dbReference type="GO" id="GO:0008270">
    <property type="term" value="F:zinc ion binding"/>
    <property type="evidence" value="ECO:0007669"/>
    <property type="project" value="UniProtKB-KW"/>
</dbReference>
<dbReference type="Pfam" id="PF00096">
    <property type="entry name" value="zf-C2H2"/>
    <property type="match status" value="7"/>
</dbReference>
<feature type="domain" description="C2H2-type" evidence="12">
    <location>
        <begin position="357"/>
        <end position="386"/>
    </location>
</feature>
<dbReference type="AlphaFoldDB" id="R7VEJ6"/>
<keyword evidence="2" id="KW-0479">Metal-binding</keyword>
<reference evidence="13 15" key="2">
    <citation type="journal article" date="2013" name="Nature">
        <title>Insights into bilaterian evolution from three spiralian genomes.</title>
        <authorList>
            <person name="Simakov O."/>
            <person name="Marletaz F."/>
            <person name="Cho S.J."/>
            <person name="Edsinger-Gonzales E."/>
            <person name="Havlak P."/>
            <person name="Hellsten U."/>
            <person name="Kuo D.H."/>
            <person name="Larsson T."/>
            <person name="Lv J."/>
            <person name="Arendt D."/>
            <person name="Savage R."/>
            <person name="Osoegawa K."/>
            <person name="de Jong P."/>
            <person name="Grimwood J."/>
            <person name="Chapman J.A."/>
            <person name="Shapiro H."/>
            <person name="Aerts A."/>
            <person name="Otillar R.P."/>
            <person name="Terry A.Y."/>
            <person name="Boore J.L."/>
            <person name="Grigoriev I.V."/>
            <person name="Lindberg D.R."/>
            <person name="Seaver E.C."/>
            <person name="Weisblat D.A."/>
            <person name="Putnam N.H."/>
            <person name="Rokhsar D.S."/>
        </authorList>
    </citation>
    <scope>NUCLEOTIDE SEQUENCE</scope>
    <source>
        <strain evidence="13 15">I ESC-2004</strain>
    </source>
</reference>
<comment type="subcellular location">
    <subcellularLocation>
        <location evidence="1">Nucleus</location>
    </subcellularLocation>
</comment>
<feature type="domain" description="C2H2-type" evidence="12">
    <location>
        <begin position="424"/>
        <end position="453"/>
    </location>
</feature>